<feature type="domain" description="Deacetylase sirtuin-type" evidence="5">
    <location>
        <begin position="1"/>
        <end position="113"/>
    </location>
</feature>
<gene>
    <name evidence="6" type="ORF">C41B8_02327</name>
</gene>
<dbReference type="InterPro" id="IPR029035">
    <property type="entry name" value="DHS-like_NAD/FAD-binding_dom"/>
</dbReference>
<comment type="caution">
    <text evidence="6">The sequence shown here is derived from an EMBL/GenBank/DDBJ whole genome shotgun (WGS) entry which is preliminary data.</text>
</comment>
<organism evidence="6 7">
    <name type="scientific">Salinisphaera hydrothermalis (strain C41B8)</name>
    <dbReference type="NCBI Taxonomy" id="1304275"/>
    <lineage>
        <taxon>Bacteria</taxon>
        <taxon>Pseudomonadati</taxon>
        <taxon>Pseudomonadota</taxon>
        <taxon>Gammaproteobacteria</taxon>
        <taxon>Salinisphaerales</taxon>
        <taxon>Salinisphaeraceae</taxon>
        <taxon>Salinisphaera</taxon>
    </lineage>
</organism>
<evidence type="ECO:0000256" key="4">
    <source>
        <dbReference type="PROSITE-ProRule" id="PRU00236"/>
    </source>
</evidence>
<keyword evidence="3" id="KW-0520">NAD</keyword>
<evidence type="ECO:0000256" key="1">
    <source>
        <dbReference type="ARBA" id="ARBA00012928"/>
    </source>
</evidence>
<evidence type="ECO:0000256" key="3">
    <source>
        <dbReference type="ARBA" id="ARBA00023027"/>
    </source>
</evidence>
<dbReference type="OrthoDB" id="9800582at2"/>
<protein>
    <recommendedName>
        <fullName evidence="1">protein acetyllysine N-acetyltransferase</fullName>
        <ecNumber evidence="1">2.3.1.286</ecNumber>
    </recommendedName>
</protein>
<dbReference type="AlphaFoldDB" id="A0A084IQE5"/>
<dbReference type="Gene3D" id="3.30.1600.10">
    <property type="entry name" value="SIR2/SIRT2 'Small Domain"/>
    <property type="match status" value="1"/>
</dbReference>
<evidence type="ECO:0000259" key="5">
    <source>
        <dbReference type="PROSITE" id="PS50305"/>
    </source>
</evidence>
<dbReference type="Pfam" id="PF02146">
    <property type="entry name" value="SIR2"/>
    <property type="match status" value="1"/>
</dbReference>
<comment type="caution">
    <text evidence="4">Lacks conserved residue(s) required for the propagation of feature annotation.</text>
</comment>
<accession>A0A084IQE5</accession>
<sequence length="113" mass="12479">MQDAIEQAARTLASAPDILVLSGAGISAESGIPTFREAQTGLWAQYSPEDLATPDAFARHPARVWAWYSWRRRLIARGGPNAGHRAIAELGRRRRVFVATQKGSTHETEKIVR</sequence>
<evidence type="ECO:0000313" key="6">
    <source>
        <dbReference type="EMBL" id="KEZ78929.1"/>
    </source>
</evidence>
<keyword evidence="2" id="KW-0808">Transferase</keyword>
<dbReference type="InterPro" id="IPR050134">
    <property type="entry name" value="NAD-dep_sirtuin_deacylases"/>
</dbReference>
<dbReference type="InterPro" id="IPR003000">
    <property type="entry name" value="Sirtuin"/>
</dbReference>
<dbReference type="STRING" id="1304275.C41B8_02327"/>
<dbReference type="PATRIC" id="fig|1304275.5.peg.472"/>
<evidence type="ECO:0000313" key="7">
    <source>
        <dbReference type="Proteomes" id="UP000028302"/>
    </source>
</evidence>
<dbReference type="InterPro" id="IPR026591">
    <property type="entry name" value="Sirtuin_cat_small_dom_sf"/>
</dbReference>
<dbReference type="PANTHER" id="PTHR11085:SF4">
    <property type="entry name" value="NAD-DEPENDENT PROTEIN DEACYLASE"/>
    <property type="match status" value="1"/>
</dbReference>
<dbReference type="PROSITE" id="PS50305">
    <property type="entry name" value="SIRTUIN"/>
    <property type="match status" value="1"/>
</dbReference>
<reference evidence="6 7" key="1">
    <citation type="submission" date="2013-03" db="EMBL/GenBank/DDBJ databases">
        <title>Salinisphaera hydrothermalis C41B8 Genome Sequencing.</title>
        <authorList>
            <person name="Li C."/>
            <person name="Lai Q."/>
            <person name="Shao Z."/>
        </authorList>
    </citation>
    <scope>NUCLEOTIDE SEQUENCE [LARGE SCALE GENOMIC DNA]</scope>
    <source>
        <strain evidence="6 7">C41B8</strain>
    </source>
</reference>
<dbReference type="Gene3D" id="3.40.50.1220">
    <property type="entry name" value="TPP-binding domain"/>
    <property type="match status" value="1"/>
</dbReference>
<dbReference type="EC" id="2.3.1.286" evidence="1"/>
<name>A0A084IQE5_SALHC</name>
<evidence type="ECO:0000256" key="2">
    <source>
        <dbReference type="ARBA" id="ARBA00022679"/>
    </source>
</evidence>
<dbReference type="eggNOG" id="COG0846">
    <property type="taxonomic scope" value="Bacteria"/>
</dbReference>
<keyword evidence="7" id="KW-1185">Reference proteome</keyword>
<dbReference type="Proteomes" id="UP000028302">
    <property type="component" value="Unassembled WGS sequence"/>
</dbReference>
<dbReference type="GO" id="GO:0070403">
    <property type="term" value="F:NAD+ binding"/>
    <property type="evidence" value="ECO:0007669"/>
    <property type="project" value="InterPro"/>
</dbReference>
<proteinExistence type="predicted"/>
<dbReference type="GO" id="GO:0017136">
    <property type="term" value="F:histone deacetylase activity, NAD-dependent"/>
    <property type="evidence" value="ECO:0007669"/>
    <property type="project" value="TreeGrafter"/>
</dbReference>
<dbReference type="RefSeq" id="WP_051882804.1">
    <property type="nucleotide sequence ID" value="NZ_APNK01000002.1"/>
</dbReference>
<dbReference type="PANTHER" id="PTHR11085">
    <property type="entry name" value="NAD-DEPENDENT PROTEIN DEACYLASE SIRTUIN-5, MITOCHONDRIAL-RELATED"/>
    <property type="match status" value="1"/>
</dbReference>
<dbReference type="SUPFAM" id="SSF52467">
    <property type="entry name" value="DHS-like NAD/FAD-binding domain"/>
    <property type="match status" value="1"/>
</dbReference>
<dbReference type="InterPro" id="IPR026590">
    <property type="entry name" value="Ssirtuin_cat_dom"/>
</dbReference>
<dbReference type="EMBL" id="APNK01000002">
    <property type="protein sequence ID" value="KEZ78929.1"/>
    <property type="molecule type" value="Genomic_DNA"/>
</dbReference>